<dbReference type="EMBL" id="CP012543">
    <property type="protein sequence ID" value="QCD46349.1"/>
    <property type="molecule type" value="Genomic_DNA"/>
</dbReference>
<reference evidence="1 2" key="1">
    <citation type="submission" date="2016-07" db="EMBL/GenBank/DDBJ databases">
        <title>Comparative genomics of the Campylobacter concisus group.</title>
        <authorList>
            <person name="Miller W.G."/>
            <person name="Yee E."/>
            <person name="Chapman M.H."/>
            <person name="Huynh S."/>
            <person name="Bono J.L."/>
            <person name="On S.L.W."/>
            <person name="StLeger J."/>
            <person name="Foster G."/>
            <person name="Parker C.T."/>
        </authorList>
    </citation>
    <scope>NUCLEOTIDE SEQUENCE [LARGE SCALE GENOMIC DNA]</scope>
    <source>
        <strain evidence="1 2">ATCC 33238</strain>
    </source>
</reference>
<dbReference type="KEGG" id="crx:CRECT_0663"/>
<evidence type="ECO:0000313" key="1">
    <source>
        <dbReference type="EMBL" id="QCD46349.1"/>
    </source>
</evidence>
<name>A0A6G5QL44_CAMRE</name>
<accession>A0A6G5QL44</accession>
<sequence length="82" mass="9278">MLLNKACLFPLYIVGFKFYSVTTDKVAPALKFKSASSKEKILRLNFLRSNLKSNLAKFVNLTSNFTHRDPHLENVNLKTCGA</sequence>
<proteinExistence type="predicted"/>
<organism evidence="1 2">
    <name type="scientific">Campylobacter rectus</name>
    <name type="common">Wolinella recta</name>
    <dbReference type="NCBI Taxonomy" id="203"/>
    <lineage>
        <taxon>Bacteria</taxon>
        <taxon>Pseudomonadati</taxon>
        <taxon>Campylobacterota</taxon>
        <taxon>Epsilonproteobacteria</taxon>
        <taxon>Campylobacterales</taxon>
        <taxon>Campylobacteraceae</taxon>
        <taxon>Campylobacter</taxon>
    </lineage>
</organism>
<evidence type="ECO:0000313" key="2">
    <source>
        <dbReference type="Proteomes" id="UP000502377"/>
    </source>
</evidence>
<gene>
    <name evidence="1" type="ORF">CRECT_0663</name>
</gene>
<dbReference type="AlphaFoldDB" id="A0A6G5QL44"/>
<dbReference type="Proteomes" id="UP000502377">
    <property type="component" value="Chromosome"/>
</dbReference>
<protein>
    <submittedName>
        <fullName evidence="1">Uncharacterized protein</fullName>
    </submittedName>
</protein>